<dbReference type="Gene3D" id="3.40.190.290">
    <property type="match status" value="1"/>
</dbReference>
<dbReference type="SUPFAM" id="SSF53850">
    <property type="entry name" value="Periplasmic binding protein-like II"/>
    <property type="match status" value="1"/>
</dbReference>
<dbReference type="InterPro" id="IPR000847">
    <property type="entry name" value="LysR_HTH_N"/>
</dbReference>
<dbReference type="PANTHER" id="PTHR30126">
    <property type="entry name" value="HTH-TYPE TRANSCRIPTIONAL REGULATOR"/>
    <property type="match status" value="1"/>
</dbReference>
<accession>A0ABY2X7V6</accession>
<dbReference type="RefSeq" id="WP_138864597.1">
    <property type="nucleotide sequence ID" value="NZ_VCPC01000003.1"/>
</dbReference>
<keyword evidence="4" id="KW-0804">Transcription</keyword>
<name>A0ABY2X7V6_9RHOB</name>
<feature type="domain" description="HTH lysR-type" evidence="5">
    <location>
        <begin position="3"/>
        <end position="60"/>
    </location>
</feature>
<dbReference type="InterPro" id="IPR036390">
    <property type="entry name" value="WH_DNA-bd_sf"/>
</dbReference>
<sequence>MSITLKQIETFVQVADLGSFRAAAERLNTTQPNISNRIAGLETALGAQLMERDAGSVRLTPKGRQLLDHARQVLGATEALIEASGQTALFTGALRLGVTEMIAHTWLRDFLRAFRRAYPNISVELTVDMSATLETELFARTIDIAFQNGPFTRQASGTQVIGAYPPVWVASPALNLTAPISAQDMAAHPILTHARGTRQHTEVVDHFRAHEVSGLRIVPSSNLAVGAQMAANGMGIAALPRIMVKSEIEKGELAEVPYGWLPTALEFAARFDSATSPAHVRRAAEIAADVAGADGRTG</sequence>
<dbReference type="InterPro" id="IPR036388">
    <property type="entry name" value="WH-like_DNA-bd_sf"/>
</dbReference>
<comment type="caution">
    <text evidence="6">The sequence shown here is derived from an EMBL/GenBank/DDBJ whole genome shotgun (WGS) entry which is preliminary data.</text>
</comment>
<dbReference type="EMBL" id="VCPC01000003">
    <property type="protein sequence ID" value="TMV11531.1"/>
    <property type="molecule type" value="Genomic_DNA"/>
</dbReference>
<dbReference type="CDD" id="cd05466">
    <property type="entry name" value="PBP2_LTTR_substrate"/>
    <property type="match status" value="1"/>
</dbReference>
<dbReference type="SUPFAM" id="SSF46785">
    <property type="entry name" value="Winged helix' DNA-binding domain"/>
    <property type="match status" value="1"/>
</dbReference>
<evidence type="ECO:0000313" key="6">
    <source>
        <dbReference type="EMBL" id="TMV11531.1"/>
    </source>
</evidence>
<dbReference type="PROSITE" id="PS50931">
    <property type="entry name" value="HTH_LYSR"/>
    <property type="match status" value="1"/>
</dbReference>
<organism evidence="6 7">
    <name type="scientific">Arenibacterium halophilum</name>
    <dbReference type="NCBI Taxonomy" id="2583821"/>
    <lineage>
        <taxon>Bacteria</taxon>
        <taxon>Pseudomonadati</taxon>
        <taxon>Pseudomonadota</taxon>
        <taxon>Alphaproteobacteria</taxon>
        <taxon>Rhodobacterales</taxon>
        <taxon>Paracoccaceae</taxon>
        <taxon>Arenibacterium</taxon>
    </lineage>
</organism>
<gene>
    <name evidence="6" type="ORF">FGK64_14735</name>
</gene>
<evidence type="ECO:0000259" key="5">
    <source>
        <dbReference type="PROSITE" id="PS50931"/>
    </source>
</evidence>
<dbReference type="Pfam" id="PF03466">
    <property type="entry name" value="LysR_substrate"/>
    <property type="match status" value="1"/>
</dbReference>
<dbReference type="InterPro" id="IPR005119">
    <property type="entry name" value="LysR_subst-bd"/>
</dbReference>
<dbReference type="PANTHER" id="PTHR30126:SF77">
    <property type="entry name" value="TRANSCRIPTIONAL REGULATORY PROTEIN"/>
    <property type="match status" value="1"/>
</dbReference>
<dbReference type="PRINTS" id="PR00039">
    <property type="entry name" value="HTHLYSR"/>
</dbReference>
<dbReference type="Gene3D" id="1.10.10.10">
    <property type="entry name" value="Winged helix-like DNA-binding domain superfamily/Winged helix DNA-binding domain"/>
    <property type="match status" value="1"/>
</dbReference>
<evidence type="ECO:0000256" key="3">
    <source>
        <dbReference type="ARBA" id="ARBA00023125"/>
    </source>
</evidence>
<keyword evidence="2" id="KW-0805">Transcription regulation</keyword>
<evidence type="ECO:0000256" key="2">
    <source>
        <dbReference type="ARBA" id="ARBA00023015"/>
    </source>
</evidence>
<dbReference type="Pfam" id="PF00126">
    <property type="entry name" value="HTH_1"/>
    <property type="match status" value="1"/>
</dbReference>
<protein>
    <submittedName>
        <fullName evidence="6">LysR family transcriptional regulator</fullName>
    </submittedName>
</protein>
<evidence type="ECO:0000256" key="1">
    <source>
        <dbReference type="ARBA" id="ARBA00009437"/>
    </source>
</evidence>
<proteinExistence type="inferred from homology"/>
<keyword evidence="7" id="KW-1185">Reference proteome</keyword>
<comment type="similarity">
    <text evidence="1">Belongs to the LysR transcriptional regulatory family.</text>
</comment>
<keyword evidence="3" id="KW-0238">DNA-binding</keyword>
<dbReference type="Proteomes" id="UP001191082">
    <property type="component" value="Unassembled WGS sequence"/>
</dbReference>
<reference evidence="6 7" key="1">
    <citation type="submission" date="2019-05" db="EMBL/GenBank/DDBJ databases">
        <title>Marivita sp. nov. isolated from sea sediment.</title>
        <authorList>
            <person name="Kim W."/>
        </authorList>
    </citation>
    <scope>NUCLEOTIDE SEQUENCE [LARGE SCALE GENOMIC DNA]</scope>
    <source>
        <strain evidence="6 7">CAU 1492</strain>
    </source>
</reference>
<evidence type="ECO:0000256" key="4">
    <source>
        <dbReference type="ARBA" id="ARBA00023163"/>
    </source>
</evidence>
<evidence type="ECO:0000313" key="7">
    <source>
        <dbReference type="Proteomes" id="UP001191082"/>
    </source>
</evidence>